<dbReference type="Pfam" id="PF17766">
    <property type="entry name" value="fn3_6"/>
    <property type="match status" value="1"/>
</dbReference>
<evidence type="ECO:0000256" key="6">
    <source>
        <dbReference type="ARBA" id="ARBA00022670"/>
    </source>
</evidence>
<keyword evidence="8 21" id="KW-0732">Signal</keyword>
<evidence type="ECO:0000259" key="26">
    <source>
        <dbReference type="Pfam" id="PF17766"/>
    </source>
</evidence>
<evidence type="ECO:0000259" key="24">
    <source>
        <dbReference type="Pfam" id="PF05922"/>
    </source>
</evidence>
<keyword evidence="28" id="KW-1185">Reference proteome</keyword>
<evidence type="ECO:0000256" key="4">
    <source>
        <dbReference type="ARBA" id="ARBA00022448"/>
    </source>
</evidence>
<evidence type="ECO:0000256" key="1">
    <source>
        <dbReference type="ARBA" id="ARBA00004613"/>
    </source>
</evidence>
<comment type="similarity">
    <text evidence="3 18">Belongs to the peptidase S8 family.</text>
</comment>
<protein>
    <recommendedName>
        <fullName evidence="29">Subtilisin-like protease SBT1.7</fullName>
    </recommendedName>
</protein>
<keyword evidence="6 18" id="KW-0645">Protease</keyword>
<gene>
    <name evidence="27" type="ORF">CXB51_005761</name>
</gene>
<dbReference type="PROSITE" id="PS51892">
    <property type="entry name" value="SUBTILASE"/>
    <property type="match status" value="1"/>
</dbReference>
<dbReference type="InterPro" id="IPR010989">
    <property type="entry name" value="SNARE"/>
</dbReference>
<dbReference type="EMBL" id="JAHUZN010000003">
    <property type="protein sequence ID" value="KAG8499263.1"/>
    <property type="molecule type" value="Genomic_DNA"/>
</dbReference>
<evidence type="ECO:0000259" key="23">
    <source>
        <dbReference type="Pfam" id="PF02225"/>
    </source>
</evidence>
<dbReference type="CDD" id="cd21442">
    <property type="entry name" value="SNARE_NTD_STX6-like"/>
    <property type="match status" value="1"/>
</dbReference>
<dbReference type="InterPro" id="IPR015500">
    <property type="entry name" value="Peptidase_S8_subtilisin-rel"/>
</dbReference>
<name>A0A8J5YYV5_9ROSI</name>
<evidence type="ECO:0008006" key="29">
    <source>
        <dbReference type="Google" id="ProtNLM"/>
    </source>
</evidence>
<dbReference type="GO" id="GO:0005576">
    <property type="term" value="C:extracellular region"/>
    <property type="evidence" value="ECO:0007669"/>
    <property type="project" value="UniProtKB-SubCell"/>
</dbReference>
<dbReference type="GO" id="GO:0004252">
    <property type="term" value="F:serine-type endopeptidase activity"/>
    <property type="evidence" value="ECO:0007669"/>
    <property type="project" value="UniProtKB-UniRule"/>
</dbReference>
<dbReference type="SUPFAM" id="SSF47661">
    <property type="entry name" value="t-snare proteins"/>
    <property type="match status" value="1"/>
</dbReference>
<dbReference type="FunFam" id="3.40.50.200:FF:000006">
    <property type="entry name" value="Subtilisin-like protease SBT1.5"/>
    <property type="match status" value="1"/>
</dbReference>
<evidence type="ECO:0000256" key="14">
    <source>
        <dbReference type="ARBA" id="ARBA00023136"/>
    </source>
</evidence>
<dbReference type="PANTHER" id="PTHR10795">
    <property type="entry name" value="PROPROTEIN CONVERTASE SUBTILISIN/KEXIN"/>
    <property type="match status" value="1"/>
</dbReference>
<evidence type="ECO:0000256" key="13">
    <source>
        <dbReference type="ARBA" id="ARBA00023034"/>
    </source>
</evidence>
<evidence type="ECO:0000259" key="25">
    <source>
        <dbReference type="Pfam" id="PF09177"/>
    </source>
</evidence>
<dbReference type="Pfam" id="PF00082">
    <property type="entry name" value="Peptidase_S8"/>
    <property type="match status" value="1"/>
</dbReference>
<dbReference type="InterPro" id="IPR023828">
    <property type="entry name" value="Peptidase_S8_Ser-AS"/>
</dbReference>
<dbReference type="InterPro" id="IPR003137">
    <property type="entry name" value="PA_domain"/>
</dbReference>
<sequence>MKPLKIKVAAIVAVLSLCYACVIAEQAKRTYIVHMDKSNMPERFTHHSLWYDSSLKSVSKSASMLYTYENVIHGYSARLTPEEAEPLGKQSGVLSVLPDVRYELHTTRTPEFLGLGNNSALIPTTASTSEVIVGILDTGVWPELKSFDDSELEPVPSGWKGKCEVGQNFSSSSCNKKLIGARYYLQGYEAALGPIDETMESKSPRDDDGHGTHTATTAAGSAVPNANLLGYASGTARGMASHARVAIYKVCWLNGCFISDITAGMDRAIADGVDIMSMSIGGHITEYYLDIIAIGAFTAAAHGIFVSCSAGNEGPESGSLLNVAPWITTVGAGTLDRDFPASITLGNNMRYTGVTLYNGKQLSNSTVPLVYGGSVSNSSSGSLCLDGSLIPEKVRGKIVVCDRGGSDRVEKGVVVKAAGGVGMILANTLTFGEELLADAHLLPSAAVGQIAGDSIKKYISSDPNPTATIGPGTTMLGVQPSPVVAAFSSRGPNPVTPAIFKPDIIAPGVNILAGWTGEVGPTGLAIDQRHVNFNIVSGTSMSCPHVSGLAAILRAAHPEWSPAAIKSALMTTAYSTYPNGEKIKDVATGGPATPFDYGAGHVDPIAALDPGLVYDTTIDDYLGFLCALNYTPSQIKATTQTNFTCQKSKKYTLGDFNYPSFSVPFQTGSRSTVKYTRTITNVGVPATYKISLYSQSQAVKMSVVPAILSFSAQYEKKSYTVTFRSISMPPGSTGFARLEWSDAKVFRPSFEMASTLDRWEKDPFFAVAEEVQQSADRMESTYRTWIHAIKDGSSTWNLEELGRDLHTALSTTKWQLEEFEKAVQSSYYGNSSEEARDRHREFIVAIKNQNLKIEKYLQESASSEGKTPVPWVHLDEGECNELALFCPHRLYPETRSFLLRASDLRRGINRESAPDFLKNASQSIEFSSSEVNNEKSYGHRRTASASPDIGAWKIAIVDDVLQQNSSNGQRFIPPRRVPSSGALSSTESAVKGQWSKNGIRKSATARHQESDAEFSRPPELARGNDECCEKSSGFVDCNDKQPIGWYGAIKRRLQRSKYQLKNSRPAQIAIWAFLVICLIEAFHSLAVYLCFVLLNLNAEFSLVWSIRAIYCAE</sequence>
<comment type="caution">
    <text evidence="27">The sequence shown here is derived from an EMBL/GenBank/DDBJ whole genome shotgun (WGS) entry which is preliminary data.</text>
</comment>
<dbReference type="GO" id="GO:0048731">
    <property type="term" value="P:system development"/>
    <property type="evidence" value="ECO:0007669"/>
    <property type="project" value="UniProtKB-ARBA"/>
</dbReference>
<dbReference type="Gene3D" id="1.20.58.90">
    <property type="match status" value="1"/>
</dbReference>
<feature type="domain" description="Inhibitor I9" evidence="24">
    <location>
        <begin position="30"/>
        <end position="105"/>
    </location>
</feature>
<dbReference type="InterPro" id="IPR041469">
    <property type="entry name" value="Subtilisin-like_FN3"/>
</dbReference>
<evidence type="ECO:0000313" key="28">
    <source>
        <dbReference type="Proteomes" id="UP000701853"/>
    </source>
</evidence>
<evidence type="ECO:0000256" key="20">
    <source>
        <dbReference type="SAM" id="Phobius"/>
    </source>
</evidence>
<dbReference type="Proteomes" id="UP000701853">
    <property type="component" value="Chromosome 3"/>
</dbReference>
<dbReference type="Gene3D" id="3.30.70.80">
    <property type="entry name" value="Peptidase S8 propeptide/proteinase inhibitor I9"/>
    <property type="match status" value="1"/>
</dbReference>
<feature type="signal peptide" evidence="21">
    <location>
        <begin position="1"/>
        <end position="24"/>
    </location>
</feature>
<dbReference type="InterPro" id="IPR034197">
    <property type="entry name" value="Peptidases_S8_3"/>
</dbReference>
<dbReference type="InterPro" id="IPR010259">
    <property type="entry name" value="S8pro/Inhibitor_I9"/>
</dbReference>
<comment type="similarity">
    <text evidence="2">Belongs to the syntaxin family.</text>
</comment>
<feature type="active site" description="Charge relay system" evidence="17 18">
    <location>
        <position position="540"/>
    </location>
</feature>
<evidence type="ECO:0000256" key="18">
    <source>
        <dbReference type="PROSITE-ProRule" id="PRU01240"/>
    </source>
</evidence>
<evidence type="ECO:0000256" key="8">
    <source>
        <dbReference type="ARBA" id="ARBA00022729"/>
    </source>
</evidence>
<dbReference type="PRINTS" id="PR00723">
    <property type="entry name" value="SUBTILISIN"/>
</dbReference>
<dbReference type="CDD" id="cd04852">
    <property type="entry name" value="Peptidases_S8_3"/>
    <property type="match status" value="1"/>
</dbReference>
<feature type="domain" description="Peptidase S8/S53" evidence="22">
    <location>
        <begin position="129"/>
        <end position="600"/>
    </location>
</feature>
<feature type="domain" description="Subtilisin-like protease fibronectin type-III" evidence="26">
    <location>
        <begin position="655"/>
        <end position="744"/>
    </location>
</feature>
<dbReference type="GO" id="GO:0016020">
    <property type="term" value="C:membrane"/>
    <property type="evidence" value="ECO:0007669"/>
    <property type="project" value="InterPro"/>
</dbReference>
<dbReference type="InterPro" id="IPR045051">
    <property type="entry name" value="SBT"/>
</dbReference>
<dbReference type="GO" id="GO:0005794">
    <property type="term" value="C:Golgi apparatus"/>
    <property type="evidence" value="ECO:0007669"/>
    <property type="project" value="UniProtKB-SubCell"/>
</dbReference>
<dbReference type="PROSITE" id="PS00138">
    <property type="entry name" value="SUBTILASE_SER"/>
    <property type="match status" value="1"/>
</dbReference>
<feature type="domain" description="Syntaxin 6/10/61 N-terminal" evidence="25">
    <location>
        <begin position="762"/>
        <end position="850"/>
    </location>
</feature>
<dbReference type="SUPFAM" id="SSF52743">
    <property type="entry name" value="Subtilisin-like"/>
    <property type="match status" value="1"/>
</dbReference>
<feature type="domain" description="PA" evidence="23">
    <location>
        <begin position="366"/>
        <end position="455"/>
    </location>
</feature>
<dbReference type="FunFam" id="1.20.58.90:FF:000004">
    <property type="entry name" value="Syntaxin 10"/>
    <property type="match status" value="1"/>
</dbReference>
<evidence type="ECO:0000256" key="16">
    <source>
        <dbReference type="ARBA" id="ARBA00037801"/>
    </source>
</evidence>
<proteinExistence type="inferred from homology"/>
<evidence type="ECO:0000256" key="10">
    <source>
        <dbReference type="ARBA" id="ARBA00022825"/>
    </source>
</evidence>
<feature type="chain" id="PRO_5035167032" description="Subtilisin-like protease SBT1.7" evidence="21">
    <location>
        <begin position="25"/>
        <end position="1113"/>
    </location>
</feature>
<keyword evidence="9 18" id="KW-0378">Hydrolase</keyword>
<dbReference type="InterPro" id="IPR000209">
    <property type="entry name" value="Peptidase_S8/S53_dom"/>
</dbReference>
<dbReference type="InterPro" id="IPR036852">
    <property type="entry name" value="Peptidase_S8/S53_dom_sf"/>
</dbReference>
<dbReference type="FunFam" id="3.50.30.30:FF:000005">
    <property type="entry name" value="subtilisin-like protease SBT1.5"/>
    <property type="match status" value="1"/>
</dbReference>
<organism evidence="27 28">
    <name type="scientific">Gossypium anomalum</name>
    <dbReference type="NCBI Taxonomy" id="47600"/>
    <lineage>
        <taxon>Eukaryota</taxon>
        <taxon>Viridiplantae</taxon>
        <taxon>Streptophyta</taxon>
        <taxon>Embryophyta</taxon>
        <taxon>Tracheophyta</taxon>
        <taxon>Spermatophyta</taxon>
        <taxon>Magnoliopsida</taxon>
        <taxon>eudicotyledons</taxon>
        <taxon>Gunneridae</taxon>
        <taxon>Pentapetalae</taxon>
        <taxon>rosids</taxon>
        <taxon>malvids</taxon>
        <taxon>Malvales</taxon>
        <taxon>Malvaceae</taxon>
        <taxon>Malvoideae</taxon>
        <taxon>Gossypium</taxon>
    </lineage>
</organism>
<keyword evidence="15" id="KW-0325">Glycoprotein</keyword>
<evidence type="ECO:0000256" key="11">
    <source>
        <dbReference type="ARBA" id="ARBA00022927"/>
    </source>
</evidence>
<feature type="region of interest" description="Disordered" evidence="19">
    <location>
        <begin position="967"/>
        <end position="1022"/>
    </location>
</feature>
<evidence type="ECO:0000256" key="7">
    <source>
        <dbReference type="ARBA" id="ARBA00022692"/>
    </source>
</evidence>
<feature type="active site" description="Charge relay system" evidence="17 18">
    <location>
        <position position="137"/>
    </location>
</feature>
<evidence type="ECO:0000259" key="22">
    <source>
        <dbReference type="Pfam" id="PF00082"/>
    </source>
</evidence>
<dbReference type="Pfam" id="PF09177">
    <property type="entry name" value="STX6_10_61_N"/>
    <property type="match status" value="1"/>
</dbReference>
<evidence type="ECO:0000256" key="5">
    <source>
        <dbReference type="ARBA" id="ARBA00022525"/>
    </source>
</evidence>
<dbReference type="FunFam" id="3.30.70.80:FF:000003">
    <property type="entry name" value="Subtilisin-like protease SBT1.9"/>
    <property type="match status" value="1"/>
</dbReference>
<dbReference type="InterPro" id="IPR015260">
    <property type="entry name" value="Syntaxin-6/10/61_N"/>
</dbReference>
<accession>A0A8J5YYV5</accession>
<dbReference type="AlphaFoldDB" id="A0A8J5YYV5"/>
<keyword evidence="11" id="KW-0653">Protein transport</keyword>
<evidence type="ECO:0000256" key="17">
    <source>
        <dbReference type="PIRSR" id="PIRSR615500-1"/>
    </source>
</evidence>
<feature type="active site" description="Charge relay system" evidence="17 18">
    <location>
        <position position="210"/>
    </location>
</feature>
<evidence type="ECO:0000313" key="27">
    <source>
        <dbReference type="EMBL" id="KAG8499263.1"/>
    </source>
</evidence>
<dbReference type="Pfam" id="PF02225">
    <property type="entry name" value="PA"/>
    <property type="match status" value="1"/>
</dbReference>
<evidence type="ECO:0000256" key="21">
    <source>
        <dbReference type="SAM" id="SignalP"/>
    </source>
</evidence>
<keyword evidence="14 20" id="KW-0472">Membrane</keyword>
<dbReference type="GO" id="GO:0015031">
    <property type="term" value="P:protein transport"/>
    <property type="evidence" value="ECO:0007669"/>
    <property type="project" value="UniProtKB-KW"/>
</dbReference>
<keyword evidence="12 20" id="KW-1133">Transmembrane helix</keyword>
<dbReference type="Gene3D" id="3.50.30.30">
    <property type="match status" value="1"/>
</dbReference>
<evidence type="ECO:0000256" key="19">
    <source>
        <dbReference type="SAM" id="MobiDB-lite"/>
    </source>
</evidence>
<evidence type="ECO:0000256" key="12">
    <source>
        <dbReference type="ARBA" id="ARBA00022989"/>
    </source>
</evidence>
<keyword evidence="13" id="KW-0333">Golgi apparatus</keyword>
<keyword evidence="10 18" id="KW-0720">Serine protease</keyword>
<dbReference type="CDD" id="cd02120">
    <property type="entry name" value="PA_subtilisin_like"/>
    <property type="match status" value="1"/>
</dbReference>
<feature type="transmembrane region" description="Helical" evidence="20">
    <location>
        <begin position="1068"/>
        <end position="1094"/>
    </location>
</feature>
<dbReference type="Gene3D" id="2.60.40.2310">
    <property type="match status" value="1"/>
</dbReference>
<evidence type="ECO:0000256" key="2">
    <source>
        <dbReference type="ARBA" id="ARBA00009063"/>
    </source>
</evidence>
<comment type="subcellular location">
    <subcellularLocation>
        <location evidence="16">Golgi apparatus</location>
        <location evidence="16">trans-Golgi network membrane</location>
        <topology evidence="16">Single-pass type IV membrane protein</topology>
    </subcellularLocation>
    <subcellularLocation>
        <location evidence="1">Secreted</location>
    </subcellularLocation>
</comment>
<dbReference type="InterPro" id="IPR037045">
    <property type="entry name" value="S8pro/Inhibitor_I9_sf"/>
</dbReference>
<evidence type="ECO:0000256" key="15">
    <source>
        <dbReference type="ARBA" id="ARBA00023180"/>
    </source>
</evidence>
<dbReference type="GO" id="GO:0006508">
    <property type="term" value="P:proteolysis"/>
    <property type="evidence" value="ECO:0007669"/>
    <property type="project" value="UniProtKB-KW"/>
</dbReference>
<dbReference type="OrthoDB" id="206201at2759"/>
<keyword evidence="4" id="KW-0813">Transport</keyword>
<feature type="compositionally biased region" description="Basic and acidic residues" evidence="19">
    <location>
        <begin position="199"/>
        <end position="211"/>
    </location>
</feature>
<keyword evidence="7 20" id="KW-0812">Transmembrane</keyword>
<dbReference type="Pfam" id="PF05922">
    <property type="entry name" value="Inhibitor_I9"/>
    <property type="match status" value="1"/>
</dbReference>
<feature type="compositionally biased region" description="Basic and acidic residues" evidence="19">
    <location>
        <begin position="1006"/>
        <end position="1016"/>
    </location>
</feature>
<evidence type="ECO:0000256" key="9">
    <source>
        <dbReference type="ARBA" id="ARBA00022801"/>
    </source>
</evidence>
<evidence type="ECO:0000256" key="3">
    <source>
        <dbReference type="ARBA" id="ARBA00011073"/>
    </source>
</evidence>
<feature type="region of interest" description="Disordered" evidence="19">
    <location>
        <begin position="198"/>
        <end position="218"/>
    </location>
</feature>
<keyword evidence="5" id="KW-0964">Secreted</keyword>
<reference evidence="27 28" key="1">
    <citation type="journal article" date="2021" name="bioRxiv">
        <title>The Gossypium anomalum genome as a resource for cotton improvement and evolutionary analysis of hybrid incompatibility.</title>
        <authorList>
            <person name="Grover C.E."/>
            <person name="Yuan D."/>
            <person name="Arick M.A."/>
            <person name="Miller E.R."/>
            <person name="Hu G."/>
            <person name="Peterson D.G."/>
            <person name="Wendel J.F."/>
            <person name="Udall J.A."/>
        </authorList>
    </citation>
    <scope>NUCLEOTIDE SEQUENCE [LARGE SCALE GENOMIC DNA]</scope>
    <source>
        <strain evidence="27">JFW-Udall</strain>
        <tissue evidence="27">Leaf</tissue>
    </source>
</reference>
<dbReference type="Gene3D" id="3.40.50.200">
    <property type="entry name" value="Peptidase S8/S53 domain"/>
    <property type="match status" value="1"/>
</dbReference>
<dbReference type="GO" id="GO:0048193">
    <property type="term" value="P:Golgi vesicle transport"/>
    <property type="evidence" value="ECO:0007669"/>
    <property type="project" value="InterPro"/>
</dbReference>